<dbReference type="AlphaFoldDB" id="A0A2T0RX55"/>
<accession>A0A2T0RX55</accession>
<dbReference type="OrthoDB" id="3292271at2"/>
<organism evidence="2 3">
    <name type="scientific">Pseudosporangium ferrugineum</name>
    <dbReference type="NCBI Taxonomy" id="439699"/>
    <lineage>
        <taxon>Bacteria</taxon>
        <taxon>Bacillati</taxon>
        <taxon>Actinomycetota</taxon>
        <taxon>Actinomycetes</taxon>
        <taxon>Micromonosporales</taxon>
        <taxon>Micromonosporaceae</taxon>
        <taxon>Pseudosporangium</taxon>
    </lineage>
</organism>
<keyword evidence="1" id="KW-1133">Transmembrane helix</keyword>
<proteinExistence type="predicted"/>
<gene>
    <name evidence="2" type="ORF">CLV70_112130</name>
</gene>
<evidence type="ECO:0000256" key="1">
    <source>
        <dbReference type="SAM" id="Phobius"/>
    </source>
</evidence>
<name>A0A2T0RX55_9ACTN</name>
<keyword evidence="1" id="KW-0812">Transmembrane</keyword>
<reference evidence="2 3" key="1">
    <citation type="submission" date="2018-03" db="EMBL/GenBank/DDBJ databases">
        <title>Genomic Encyclopedia of Archaeal and Bacterial Type Strains, Phase II (KMG-II): from individual species to whole genera.</title>
        <authorList>
            <person name="Goeker M."/>
        </authorList>
    </citation>
    <scope>NUCLEOTIDE SEQUENCE [LARGE SCALE GENOMIC DNA]</scope>
    <source>
        <strain evidence="2 3">DSM 45348</strain>
    </source>
</reference>
<keyword evidence="3" id="KW-1185">Reference proteome</keyword>
<comment type="caution">
    <text evidence="2">The sequence shown here is derived from an EMBL/GenBank/DDBJ whole genome shotgun (WGS) entry which is preliminary data.</text>
</comment>
<protein>
    <submittedName>
        <fullName evidence="2">Uncharacterized protein</fullName>
    </submittedName>
</protein>
<dbReference type="RefSeq" id="WP_106128950.1">
    <property type="nucleotide sequence ID" value="NZ_PVZG01000012.1"/>
</dbReference>
<evidence type="ECO:0000313" key="3">
    <source>
        <dbReference type="Proteomes" id="UP000239209"/>
    </source>
</evidence>
<dbReference type="EMBL" id="PVZG01000012">
    <property type="protein sequence ID" value="PRY25764.1"/>
    <property type="molecule type" value="Genomic_DNA"/>
</dbReference>
<dbReference type="Proteomes" id="UP000239209">
    <property type="component" value="Unassembled WGS sequence"/>
</dbReference>
<feature type="transmembrane region" description="Helical" evidence="1">
    <location>
        <begin position="41"/>
        <end position="66"/>
    </location>
</feature>
<keyword evidence="1" id="KW-0472">Membrane</keyword>
<sequence length="228" mass="24121">MIDNGEKLREAFEKHETQTPDPAAVYARVQELSRTYQRRRWGAQAAGGAVLGAGLIAGVMTLPGLLPGQPSTDAGNAGIQAGAPAAPSPLPSLIKPKTPGSTPTVSAADLKREREREAFFNAGYDYDDAVELAKIWKMETDDIGSVKAAAGKKLLAGKKLPIEAGSAPEAPAPPTSKEDKQVDAFFNAGYDYDDAAELAKIWHKKTPYDAKVLGGKKLLAGETLPIQP</sequence>
<evidence type="ECO:0000313" key="2">
    <source>
        <dbReference type="EMBL" id="PRY25764.1"/>
    </source>
</evidence>